<dbReference type="Gramene" id="OE9A055799T2">
    <property type="protein sequence ID" value="OE9A055799C2"/>
    <property type="gene ID" value="OE9A055799"/>
</dbReference>
<sequence>MNSVADPQYELFLGRLKLYQKSYMLEVEKNGVPMVIKYEELGSSDGFCVSKLQNEKKNRNVFANEKPSLGGNWATKNQVELEVKARPDKKVQRRHNLQEQLNKTGNIRSQHDIQTRGVEKHNVPTIRNLRSTVKFDSGDNWREDVQAVKLSNENEKGGGENKKKRDNKSANNLEVQETAEFRNEGNCDSVLPSIKLDRSMNEDDYQILGVYSEFRKKVINIMRKPYSRGEYDELRQAVKAQTTEESDLVRSRTKKLRGKSYLNYYPDLHRQLKKFEKDRRSNLKTLRGFFFWLENKAMEGSFKPWNDPECCAVEQEHCPSSSSCSPSQGRKKLRTSFEPGNNSESIAVGQLNCSSLLPPPAPCHRGRKKEPITSN</sequence>
<protein>
    <submittedName>
        <fullName evidence="2">Uncharacterized protein</fullName>
    </submittedName>
</protein>
<dbReference type="Proteomes" id="UP000594638">
    <property type="component" value="Unassembled WGS sequence"/>
</dbReference>
<comment type="caution">
    <text evidence="2">The sequence shown here is derived from an EMBL/GenBank/DDBJ whole genome shotgun (WGS) entry which is preliminary data.</text>
</comment>
<feature type="region of interest" description="Disordered" evidence="1">
    <location>
        <begin position="149"/>
        <end position="171"/>
    </location>
</feature>
<dbReference type="AlphaFoldDB" id="A0A8S0TPP2"/>
<organism evidence="2 3">
    <name type="scientific">Olea europaea subsp. europaea</name>
    <dbReference type="NCBI Taxonomy" id="158383"/>
    <lineage>
        <taxon>Eukaryota</taxon>
        <taxon>Viridiplantae</taxon>
        <taxon>Streptophyta</taxon>
        <taxon>Embryophyta</taxon>
        <taxon>Tracheophyta</taxon>
        <taxon>Spermatophyta</taxon>
        <taxon>Magnoliopsida</taxon>
        <taxon>eudicotyledons</taxon>
        <taxon>Gunneridae</taxon>
        <taxon>Pentapetalae</taxon>
        <taxon>asterids</taxon>
        <taxon>lamiids</taxon>
        <taxon>Lamiales</taxon>
        <taxon>Oleaceae</taxon>
        <taxon>Oleeae</taxon>
        <taxon>Olea</taxon>
    </lineage>
</organism>
<accession>A0A8S0TPP2</accession>
<dbReference type="PANTHER" id="PTHR34194">
    <property type="entry name" value="F14J8.16 PROTEIN"/>
    <property type="match status" value="1"/>
</dbReference>
<proteinExistence type="predicted"/>
<dbReference type="PANTHER" id="PTHR34194:SF2">
    <property type="entry name" value="F14J8.16 PROTEIN"/>
    <property type="match status" value="1"/>
</dbReference>
<dbReference type="OrthoDB" id="914237at2759"/>
<name>A0A8S0TPP2_OLEEU</name>
<gene>
    <name evidence="2" type="ORF">OLEA9_A055799</name>
</gene>
<evidence type="ECO:0000256" key="1">
    <source>
        <dbReference type="SAM" id="MobiDB-lite"/>
    </source>
</evidence>
<feature type="region of interest" description="Disordered" evidence="1">
    <location>
        <begin position="318"/>
        <end position="343"/>
    </location>
</feature>
<dbReference type="EMBL" id="CACTIH010007253">
    <property type="protein sequence ID" value="CAA3005853.1"/>
    <property type="molecule type" value="Genomic_DNA"/>
</dbReference>
<feature type="compositionally biased region" description="Basic and acidic residues" evidence="1">
    <location>
        <begin position="149"/>
        <end position="163"/>
    </location>
</feature>
<evidence type="ECO:0000313" key="2">
    <source>
        <dbReference type="EMBL" id="CAA3005853.1"/>
    </source>
</evidence>
<keyword evidence="3" id="KW-1185">Reference proteome</keyword>
<reference evidence="2 3" key="1">
    <citation type="submission" date="2019-12" db="EMBL/GenBank/DDBJ databases">
        <authorList>
            <person name="Alioto T."/>
            <person name="Alioto T."/>
            <person name="Gomez Garrido J."/>
        </authorList>
    </citation>
    <scope>NUCLEOTIDE SEQUENCE [LARGE SCALE GENOMIC DNA]</scope>
</reference>
<feature type="compositionally biased region" description="Low complexity" evidence="1">
    <location>
        <begin position="318"/>
        <end position="327"/>
    </location>
</feature>
<evidence type="ECO:0000313" key="3">
    <source>
        <dbReference type="Proteomes" id="UP000594638"/>
    </source>
</evidence>